<name>A0A182WNZ7_9DIPT</name>
<accession>A0A182WNZ7</accession>
<evidence type="ECO:0000313" key="1">
    <source>
        <dbReference type="EnsemblMetazoa" id="AMIN014416-PA"/>
    </source>
</evidence>
<dbReference type="EnsemblMetazoa" id="AMIN014416-RA">
    <property type="protein sequence ID" value="AMIN014416-PA"/>
    <property type="gene ID" value="AMIN014416"/>
</dbReference>
<reference evidence="1" key="2">
    <citation type="submission" date="2020-05" db="UniProtKB">
        <authorList>
            <consortium name="EnsemblMetazoa"/>
        </authorList>
    </citation>
    <scope>IDENTIFICATION</scope>
    <source>
        <strain evidence="1">MINIMUS1</strain>
    </source>
</reference>
<evidence type="ECO:0000313" key="2">
    <source>
        <dbReference type="Proteomes" id="UP000075920"/>
    </source>
</evidence>
<reference evidence="2" key="1">
    <citation type="submission" date="2013-03" db="EMBL/GenBank/DDBJ databases">
        <title>The Genome Sequence of Anopheles minimus MINIMUS1.</title>
        <authorList>
            <consortium name="The Broad Institute Genomics Platform"/>
            <person name="Neafsey D.E."/>
            <person name="Walton C."/>
            <person name="Walker B."/>
            <person name="Young S.K."/>
            <person name="Zeng Q."/>
            <person name="Gargeya S."/>
            <person name="Fitzgerald M."/>
            <person name="Haas B."/>
            <person name="Abouelleil A."/>
            <person name="Allen A.W."/>
            <person name="Alvarado L."/>
            <person name="Arachchi H.M."/>
            <person name="Berlin A.M."/>
            <person name="Chapman S.B."/>
            <person name="Gainer-Dewar J."/>
            <person name="Goldberg J."/>
            <person name="Griggs A."/>
            <person name="Gujja S."/>
            <person name="Hansen M."/>
            <person name="Howarth C."/>
            <person name="Imamovic A."/>
            <person name="Ireland A."/>
            <person name="Larimer J."/>
            <person name="McCowan C."/>
            <person name="Murphy C."/>
            <person name="Pearson M."/>
            <person name="Poon T.W."/>
            <person name="Priest M."/>
            <person name="Roberts A."/>
            <person name="Saif S."/>
            <person name="Shea T."/>
            <person name="Sisk P."/>
            <person name="Sykes S."/>
            <person name="Wortman J."/>
            <person name="Nusbaum C."/>
            <person name="Birren B."/>
        </authorList>
    </citation>
    <scope>NUCLEOTIDE SEQUENCE [LARGE SCALE GENOMIC DNA]</scope>
    <source>
        <strain evidence="2">MINIMUS1</strain>
    </source>
</reference>
<sequence>MLACACCHLLRNVASALEWKRVTSAKTSKS</sequence>
<organism evidence="1 2">
    <name type="scientific">Anopheles minimus</name>
    <dbReference type="NCBI Taxonomy" id="112268"/>
    <lineage>
        <taxon>Eukaryota</taxon>
        <taxon>Metazoa</taxon>
        <taxon>Ecdysozoa</taxon>
        <taxon>Arthropoda</taxon>
        <taxon>Hexapoda</taxon>
        <taxon>Insecta</taxon>
        <taxon>Pterygota</taxon>
        <taxon>Neoptera</taxon>
        <taxon>Endopterygota</taxon>
        <taxon>Diptera</taxon>
        <taxon>Nematocera</taxon>
        <taxon>Culicoidea</taxon>
        <taxon>Culicidae</taxon>
        <taxon>Anophelinae</taxon>
        <taxon>Anopheles</taxon>
    </lineage>
</organism>
<dbReference type="Proteomes" id="UP000075920">
    <property type="component" value="Unassembled WGS sequence"/>
</dbReference>
<protein>
    <submittedName>
        <fullName evidence="1">Uncharacterized protein</fullName>
    </submittedName>
</protein>
<keyword evidence="2" id="KW-1185">Reference proteome</keyword>
<dbReference type="VEuPathDB" id="VectorBase:AMIN014416"/>
<proteinExistence type="predicted"/>
<dbReference type="AlphaFoldDB" id="A0A182WNZ7"/>